<dbReference type="GO" id="GO:0097036">
    <property type="term" value="P:regulation of plasma membrane sterol distribution"/>
    <property type="evidence" value="ECO:0007669"/>
    <property type="project" value="UniProtKB-UniRule"/>
</dbReference>
<keyword evidence="5 10" id="KW-0256">Endoplasmic reticulum</keyword>
<evidence type="ECO:0000256" key="8">
    <source>
        <dbReference type="ARBA" id="ARBA00023098"/>
    </source>
</evidence>
<dbReference type="GO" id="GO:0016125">
    <property type="term" value="P:sterol metabolic process"/>
    <property type="evidence" value="ECO:0007669"/>
    <property type="project" value="UniProtKB-UniRule"/>
</dbReference>
<evidence type="ECO:0000256" key="1">
    <source>
        <dbReference type="ARBA" id="ARBA00004477"/>
    </source>
</evidence>
<dbReference type="Pfam" id="PF04161">
    <property type="entry name" value="Arv1"/>
    <property type="match status" value="1"/>
</dbReference>
<feature type="region of interest" description="Disordered" evidence="11">
    <location>
        <begin position="111"/>
        <end position="171"/>
    </location>
</feature>
<dbReference type="VEuPathDB" id="ToxoDB:CSUI_000631"/>
<comment type="function">
    <text evidence="10">Mediator of sterol homeostasis involved in sterol uptake, trafficking and distribution into membranes.</text>
</comment>
<dbReference type="Proteomes" id="UP000221165">
    <property type="component" value="Unassembled WGS sequence"/>
</dbReference>
<feature type="region of interest" description="Disordered" evidence="11">
    <location>
        <begin position="900"/>
        <end position="921"/>
    </location>
</feature>
<dbReference type="InterPro" id="IPR007290">
    <property type="entry name" value="Arv1"/>
</dbReference>
<evidence type="ECO:0000256" key="4">
    <source>
        <dbReference type="ARBA" id="ARBA00022692"/>
    </source>
</evidence>
<feature type="transmembrane region" description="Helical" evidence="10">
    <location>
        <begin position="1019"/>
        <end position="1040"/>
    </location>
</feature>
<keyword evidence="7 10" id="KW-0445">Lipid transport</keyword>
<feature type="transmembrane region" description="Helical" evidence="10">
    <location>
        <begin position="671"/>
        <end position="700"/>
    </location>
</feature>
<comment type="similarity">
    <text evidence="2 10">Belongs to the ARV1 family.</text>
</comment>
<dbReference type="AlphaFoldDB" id="A0A2C6LFS0"/>
<comment type="subcellular location">
    <subcellularLocation>
        <location evidence="1 10">Endoplasmic reticulum membrane</location>
        <topology evidence="1 10">Multi-pass membrane protein</topology>
    </subcellularLocation>
</comment>
<comment type="function">
    <text evidence="10">Regulates also the sphingolipid metabolism.</text>
</comment>
<keyword evidence="13" id="KW-1185">Reference proteome</keyword>
<name>A0A2C6LFS0_9APIC</name>
<evidence type="ECO:0000256" key="10">
    <source>
        <dbReference type="RuleBase" id="RU368065"/>
    </source>
</evidence>
<feature type="transmembrane region" description="Helical" evidence="10">
    <location>
        <begin position="992"/>
        <end position="1013"/>
    </location>
</feature>
<dbReference type="RefSeq" id="XP_067927160.1">
    <property type="nucleotide sequence ID" value="XM_068060864.1"/>
</dbReference>
<evidence type="ECO:0000256" key="5">
    <source>
        <dbReference type="ARBA" id="ARBA00022824"/>
    </source>
</evidence>
<keyword evidence="9 10" id="KW-0472">Membrane</keyword>
<dbReference type="GO" id="GO:0032541">
    <property type="term" value="C:cortical endoplasmic reticulum"/>
    <property type="evidence" value="ECO:0007669"/>
    <property type="project" value="TreeGrafter"/>
</dbReference>
<dbReference type="OrthoDB" id="2192830at2759"/>
<dbReference type="GO" id="GO:0005789">
    <property type="term" value="C:endoplasmic reticulum membrane"/>
    <property type="evidence" value="ECO:0007669"/>
    <property type="project" value="UniProtKB-SubCell"/>
</dbReference>
<gene>
    <name evidence="12" type="ORF">CSUI_000631</name>
</gene>
<dbReference type="GO" id="GO:0032366">
    <property type="term" value="P:intracellular sterol transport"/>
    <property type="evidence" value="ECO:0007669"/>
    <property type="project" value="UniProtKB-UniRule"/>
</dbReference>
<dbReference type="PANTHER" id="PTHR14467">
    <property type="entry name" value="ARV1"/>
    <property type="match status" value="1"/>
</dbReference>
<sequence length="1196" mass="137187">MVICVECSNALPCTYREYPRGSLNIRLQRCEGCGCIADKYIEYELLLIIIDLLLHKKQAYRHVLFNRLPYADTGVPPPLRSLAIICILFDMYTRWFLIHVHLMEAYYRTEEREKEGEEKQPEKQGIKKPGKAEEDESERKEDEERSPRKPGICDARLPSVGQTNKKEKSLKQREWKPLYTSFLLSDHEDSRDVFSSSEKFFGECMYTGSSVDGISSSLSHLHCRVFPLQCLRASSVVRQLRKESFHGEQRADTVKGFRDENDQEKKGEERKRSRENKKVLIQQIPSYSQLSSREDSRFSLRLKDHHLSLYPIFSSPSSAMNRFLLFLDISKTTSSSFSPVLRCLRRHFLHLSIPPSKRFFSCDFRLTCSSFSLSSSSFHSLSRGHTIFLFQTSQKRKNTSRSLFSLSSPPLVFSPSSLSSFFCTPAENLFLSLGVATPLAGGLITSGRTPKQVTRITHFPSSFPLFPSFIVRRSPFLSRRRKLSLRDITVEDKNRRDRFPVRTSIMSHPGFPPTSSSVNSPVHVYTRFEIPSNERDSFFNLPVELLYEEYKNLLIDEDEEEKEGSEKRLLRFSDALPEETSVSFPLSLFSTDEVNPSLSPKSLSSEECEKESSENLDSHLFARSASSWSPVSSLSSRDKSEFFFLSPAEVHTDILRWLLASSPAASWDSQVLILFFSIFDFFVYLFSVILLTRFFLWCIYNRRRWKRKTKMLSSSQYLKNQLRKMNVFSSSPLTHSMSVSASDKKLNQESFIRYLRQSHLISVSYLLRFLRQSYHSLLREKEKHHSVALSSSFRIREEDCESCGEGGKMMRRRRKRLSSSSCSVSQDSCLEEEEVAGVTKITRKKVTIKPLKEEQEDENERKQVRGEGEQEKGMYFILDENSHAIRQRNVGDNSHETSSLHASCVCSTPPPPSSSFSPLQPSSSLCSSPALLSDERHHHRHPHDLTKCKKKTKVWSVWIYNKPPSSSSRRLVLLHQREGEEERGVVMIKYNYLASAVIISMFMKIGILLMMAWGEECLHLRHIVSLFTLTSNIVALNVFLNGSYSRASCVIILLATFLKSFIRYIFQFYFFSFLQLGSTKSFLMGASSPPYASSDSSTSLFPFPLGSGSSPSPDVSSSSTIINTDSLDTDGCTEESSFPMSFHLMVSFFMEGIKKAKRFLFYFPSFSKTFQEGEAFTDRLEFLSRTLISCLDFFLT</sequence>
<evidence type="ECO:0000256" key="11">
    <source>
        <dbReference type="SAM" id="MobiDB-lite"/>
    </source>
</evidence>
<proteinExistence type="inferred from homology"/>
<keyword evidence="8 10" id="KW-0443">Lipid metabolism</keyword>
<evidence type="ECO:0000256" key="9">
    <source>
        <dbReference type="ARBA" id="ARBA00023136"/>
    </source>
</evidence>
<evidence type="ECO:0000256" key="3">
    <source>
        <dbReference type="ARBA" id="ARBA00022448"/>
    </source>
</evidence>
<keyword evidence="3 10" id="KW-0813">Transport</keyword>
<feature type="compositionally biased region" description="Basic and acidic residues" evidence="11">
    <location>
        <begin position="111"/>
        <end position="125"/>
    </location>
</feature>
<evidence type="ECO:0000256" key="7">
    <source>
        <dbReference type="ARBA" id="ARBA00023055"/>
    </source>
</evidence>
<evidence type="ECO:0000256" key="6">
    <source>
        <dbReference type="ARBA" id="ARBA00022989"/>
    </source>
</evidence>
<accession>A0A2C6LFS0</accession>
<feature type="compositionally biased region" description="Basic and acidic residues" evidence="11">
    <location>
        <begin position="137"/>
        <end position="147"/>
    </location>
</feature>
<dbReference type="EMBL" id="MIGC01000244">
    <property type="protein sequence ID" value="PHJ25514.1"/>
    <property type="molecule type" value="Genomic_DNA"/>
</dbReference>
<keyword evidence="10" id="KW-0746">Sphingolipid metabolism</keyword>
<feature type="compositionally biased region" description="Basic and acidic residues" evidence="11">
    <location>
        <begin position="859"/>
        <end position="872"/>
    </location>
</feature>
<evidence type="ECO:0000256" key="2">
    <source>
        <dbReference type="ARBA" id="ARBA00009187"/>
    </source>
</evidence>
<dbReference type="PANTHER" id="PTHR14467:SF0">
    <property type="entry name" value="PROTEIN ARV1"/>
    <property type="match status" value="1"/>
</dbReference>
<dbReference type="GeneID" id="94424075"/>
<evidence type="ECO:0000313" key="13">
    <source>
        <dbReference type="Proteomes" id="UP000221165"/>
    </source>
</evidence>
<feature type="region of interest" description="Disordered" evidence="11">
    <location>
        <begin position="852"/>
        <end position="872"/>
    </location>
</feature>
<organism evidence="12 13">
    <name type="scientific">Cystoisospora suis</name>
    <dbReference type="NCBI Taxonomy" id="483139"/>
    <lineage>
        <taxon>Eukaryota</taxon>
        <taxon>Sar</taxon>
        <taxon>Alveolata</taxon>
        <taxon>Apicomplexa</taxon>
        <taxon>Conoidasida</taxon>
        <taxon>Coccidia</taxon>
        <taxon>Eucoccidiorida</taxon>
        <taxon>Eimeriorina</taxon>
        <taxon>Sarcocystidae</taxon>
        <taxon>Cystoisospora</taxon>
    </lineage>
</organism>
<evidence type="ECO:0000313" key="12">
    <source>
        <dbReference type="EMBL" id="PHJ25514.1"/>
    </source>
</evidence>
<dbReference type="GO" id="GO:0006665">
    <property type="term" value="P:sphingolipid metabolic process"/>
    <property type="evidence" value="ECO:0007669"/>
    <property type="project" value="UniProtKB-UniRule"/>
</dbReference>
<keyword evidence="6 10" id="KW-1133">Transmembrane helix</keyword>
<dbReference type="GO" id="GO:0005794">
    <property type="term" value="C:Golgi apparatus"/>
    <property type="evidence" value="ECO:0007669"/>
    <property type="project" value="TreeGrafter"/>
</dbReference>
<keyword evidence="4 10" id="KW-0812">Transmembrane</keyword>
<comment type="caution">
    <text evidence="12">The sequence shown here is derived from an EMBL/GenBank/DDBJ whole genome shotgun (WGS) entry which is preliminary data.</text>
</comment>
<reference evidence="12 13" key="1">
    <citation type="journal article" date="2017" name="Int. J. Parasitol.">
        <title>The genome of the protozoan parasite Cystoisospora suis and a reverse vaccinology approach to identify vaccine candidates.</title>
        <authorList>
            <person name="Palmieri N."/>
            <person name="Shrestha A."/>
            <person name="Ruttkowski B."/>
            <person name="Beck T."/>
            <person name="Vogl C."/>
            <person name="Tomley F."/>
            <person name="Blake D.P."/>
            <person name="Joachim A."/>
        </authorList>
    </citation>
    <scope>NUCLEOTIDE SEQUENCE [LARGE SCALE GENOMIC DNA]</scope>
    <source>
        <strain evidence="12 13">Wien I</strain>
    </source>
</reference>
<protein>
    <recommendedName>
        <fullName evidence="10">Protein ARV</fullName>
    </recommendedName>
</protein>
<feature type="transmembrane region" description="Helical" evidence="10">
    <location>
        <begin position="1047"/>
        <end position="1066"/>
    </location>
</feature>
<feature type="region of interest" description="Disordered" evidence="11">
    <location>
        <begin position="251"/>
        <end position="275"/>
    </location>
</feature>